<feature type="compositionally biased region" description="Polar residues" evidence="1">
    <location>
        <begin position="183"/>
        <end position="192"/>
    </location>
</feature>
<evidence type="ECO:0000313" key="3">
    <source>
        <dbReference type="Proteomes" id="UP000007322"/>
    </source>
</evidence>
<feature type="compositionally biased region" description="Acidic residues" evidence="1">
    <location>
        <begin position="367"/>
        <end position="377"/>
    </location>
</feature>
<evidence type="ECO:0000256" key="1">
    <source>
        <dbReference type="SAM" id="MobiDB-lite"/>
    </source>
</evidence>
<dbReference type="OrthoDB" id="18679at2759"/>
<organism evidence="2 3">
    <name type="scientific">Thermothelomyces thermophilus (strain ATCC 42464 / BCRC 31852 / DSM 1799)</name>
    <name type="common">Sporotrichum thermophile</name>
    <dbReference type="NCBI Taxonomy" id="573729"/>
    <lineage>
        <taxon>Eukaryota</taxon>
        <taxon>Fungi</taxon>
        <taxon>Dikarya</taxon>
        <taxon>Ascomycota</taxon>
        <taxon>Pezizomycotina</taxon>
        <taxon>Sordariomycetes</taxon>
        <taxon>Sordariomycetidae</taxon>
        <taxon>Sordariales</taxon>
        <taxon>Chaetomiaceae</taxon>
        <taxon>Thermothelomyces</taxon>
    </lineage>
</organism>
<feature type="compositionally biased region" description="Pro residues" evidence="1">
    <location>
        <begin position="86"/>
        <end position="101"/>
    </location>
</feature>
<evidence type="ECO:0000313" key="2">
    <source>
        <dbReference type="EMBL" id="AEO54028.1"/>
    </source>
</evidence>
<dbReference type="KEGG" id="mtm:MYCTH_2296084"/>
<dbReference type="HOGENOM" id="CLU_619916_0_0_1"/>
<gene>
    <name evidence="2" type="ORF">MYCTH_2296084</name>
</gene>
<feature type="compositionally biased region" description="Low complexity" evidence="1">
    <location>
        <begin position="57"/>
        <end position="77"/>
    </location>
</feature>
<dbReference type="GeneID" id="11513065"/>
<dbReference type="eggNOG" id="ENOG502RNZ5">
    <property type="taxonomic scope" value="Eukaryota"/>
</dbReference>
<feature type="compositionally biased region" description="Basic and acidic residues" evidence="1">
    <location>
        <begin position="130"/>
        <end position="145"/>
    </location>
</feature>
<feature type="compositionally biased region" description="Polar residues" evidence="1">
    <location>
        <begin position="151"/>
        <end position="163"/>
    </location>
</feature>
<dbReference type="EMBL" id="CP003002">
    <property type="protein sequence ID" value="AEO54028.1"/>
    <property type="molecule type" value="Genomic_DNA"/>
</dbReference>
<dbReference type="STRING" id="573729.G2Q0G7"/>
<protein>
    <recommendedName>
        <fullName evidence="4">t-SNARE coiled-coil homology domain-containing protein</fullName>
    </recommendedName>
</protein>
<feature type="region of interest" description="Disordered" evidence="1">
    <location>
        <begin position="1"/>
        <end position="221"/>
    </location>
</feature>
<dbReference type="OMA" id="ANTEMHL"/>
<accession>G2Q0G7</accession>
<dbReference type="VEuPathDB" id="FungiDB:MYCTH_2296084"/>
<name>G2Q0G7_THET4</name>
<dbReference type="Proteomes" id="UP000007322">
    <property type="component" value="Chromosome 1"/>
</dbReference>
<proteinExistence type="predicted"/>
<feature type="compositionally biased region" description="Low complexity" evidence="1">
    <location>
        <begin position="18"/>
        <end position="28"/>
    </location>
</feature>
<dbReference type="InParanoid" id="G2Q0G7"/>
<feature type="compositionally biased region" description="Polar residues" evidence="1">
    <location>
        <begin position="43"/>
        <end position="54"/>
    </location>
</feature>
<dbReference type="RefSeq" id="XP_003659273.1">
    <property type="nucleotide sequence ID" value="XM_003659225.1"/>
</dbReference>
<reference evidence="2 3" key="1">
    <citation type="journal article" date="2011" name="Nat. Biotechnol.">
        <title>Comparative genomic analysis of the thermophilic biomass-degrading fungi Myceliophthora thermophila and Thielavia terrestris.</title>
        <authorList>
            <person name="Berka R.M."/>
            <person name="Grigoriev I.V."/>
            <person name="Otillar R."/>
            <person name="Salamov A."/>
            <person name="Grimwood J."/>
            <person name="Reid I."/>
            <person name="Ishmael N."/>
            <person name="John T."/>
            <person name="Darmond C."/>
            <person name="Moisan M.-C."/>
            <person name="Henrissat B."/>
            <person name="Coutinho P.M."/>
            <person name="Lombard V."/>
            <person name="Natvig D.O."/>
            <person name="Lindquist E."/>
            <person name="Schmutz J."/>
            <person name="Lucas S."/>
            <person name="Harris P."/>
            <person name="Powlowski J."/>
            <person name="Bellemare A."/>
            <person name="Taylor D."/>
            <person name="Butler G."/>
            <person name="de Vries R.P."/>
            <person name="Allijn I.E."/>
            <person name="van den Brink J."/>
            <person name="Ushinsky S."/>
            <person name="Storms R."/>
            <person name="Powell A.J."/>
            <person name="Paulsen I.T."/>
            <person name="Elbourne L.D.H."/>
            <person name="Baker S.E."/>
            <person name="Magnuson J."/>
            <person name="LaBoissiere S."/>
            <person name="Clutterbuck A.J."/>
            <person name="Martinez D."/>
            <person name="Wogulis M."/>
            <person name="de Leon A.L."/>
            <person name="Rey M.W."/>
            <person name="Tsang A."/>
        </authorList>
    </citation>
    <scope>NUCLEOTIDE SEQUENCE [LARGE SCALE GENOMIC DNA]</scope>
    <source>
        <strain evidence="3">ATCC 42464 / BCRC 31852 / DSM 1799</strain>
    </source>
</reference>
<keyword evidence="3" id="KW-1185">Reference proteome</keyword>
<feature type="region of interest" description="Disordered" evidence="1">
    <location>
        <begin position="344"/>
        <end position="386"/>
    </location>
</feature>
<evidence type="ECO:0008006" key="4">
    <source>
        <dbReference type="Google" id="ProtNLM"/>
    </source>
</evidence>
<sequence>MGRFGSLFKKSEKEKPESNPYAQQSPATQSPPPPQYDQYTQYNSAQYNDNQSISPAPVGVPSGLPSGPRPGGLPSRVASGYGNDQSPPPQYSPYSPDPAQPSPSGSQRSPYGGGSPYLNGSSTSMGLGFSKEKYGAQDGVGKSRFEPPTSPYGSSATPPLQSQGGYGNLGASSSGDLFANYKGPSQQATSPSGQPPYDTPGQDGELQMMSEQDREEAEIQEKKAQIIQTIKDTRDTAARSEAKVNDALARALAMTQQTFEQGERLRNAEKNATAAGREIAKGKVNLSALDHAQRMLDFAGNSKTAIQMREERKMEYDHEQQAEVEAIEREEREARARYAQVQAIMEKQNQPRPRTLGAGASKASAFEFEDEEFEDDTGEQRMHNQQIREHQEAIVHGLRQLNGVLKIQGQELERQVEQTARMTERTERNNEGLWRNRVHLESKYGK</sequence>
<dbReference type="AlphaFoldDB" id="G2Q0G7"/>